<feature type="signal peptide" evidence="1">
    <location>
        <begin position="1"/>
        <end position="21"/>
    </location>
</feature>
<dbReference type="KEGG" id="rgr:FZ934_13970"/>
<evidence type="ECO:0000256" key="1">
    <source>
        <dbReference type="SAM" id="SignalP"/>
    </source>
</evidence>
<evidence type="ECO:0000313" key="3">
    <source>
        <dbReference type="Proteomes" id="UP000326881"/>
    </source>
</evidence>
<keyword evidence="3" id="KW-1185">Reference proteome</keyword>
<accession>A0A5Q0C7E5</accession>
<dbReference type="Proteomes" id="UP000326881">
    <property type="component" value="Chromosome"/>
</dbReference>
<dbReference type="AlphaFoldDB" id="A0A5Q0C7E5"/>
<protein>
    <submittedName>
        <fullName evidence="2">Uncharacterized protein</fullName>
    </submittedName>
</protein>
<organism evidence="2 3">
    <name type="scientific">Rhizobium grahamii</name>
    <dbReference type="NCBI Taxonomy" id="1120045"/>
    <lineage>
        <taxon>Bacteria</taxon>
        <taxon>Pseudomonadati</taxon>
        <taxon>Pseudomonadota</taxon>
        <taxon>Alphaproteobacteria</taxon>
        <taxon>Hyphomicrobiales</taxon>
        <taxon>Rhizobiaceae</taxon>
        <taxon>Rhizobium/Agrobacterium group</taxon>
        <taxon>Rhizobium</taxon>
    </lineage>
</organism>
<keyword evidence="1" id="KW-0732">Signal</keyword>
<sequence>MKSSAAVLACLLACVALPALSQELARVPNFYAGQRVPGMVNVQATMSLSVPVDADKETAEQINAAQKGFYIMAGGQCDLILQTLAESCQITNLTSNADLIRYPRGDGQRNDITVRGTVTMAVKLKDAKQNP</sequence>
<reference evidence="2 3" key="1">
    <citation type="submission" date="2019-08" db="EMBL/GenBank/DDBJ databases">
        <title>Prosopis cineraria nodule microbiome.</title>
        <authorList>
            <person name="Ali R."/>
            <person name="Chaluvadi S.R."/>
            <person name="Wang X."/>
        </authorList>
    </citation>
    <scope>NUCLEOTIDE SEQUENCE [LARGE SCALE GENOMIC DNA]</scope>
    <source>
        <strain evidence="2 3">BG7</strain>
    </source>
</reference>
<dbReference type="EMBL" id="CP043498">
    <property type="protein sequence ID" value="QFY61412.1"/>
    <property type="molecule type" value="Genomic_DNA"/>
</dbReference>
<dbReference type="OrthoDB" id="8401393at2"/>
<dbReference type="RefSeq" id="WP_153271543.1">
    <property type="nucleotide sequence ID" value="NZ_CP043498.1"/>
</dbReference>
<evidence type="ECO:0000313" key="2">
    <source>
        <dbReference type="EMBL" id="QFY61412.1"/>
    </source>
</evidence>
<name>A0A5Q0C7E5_9HYPH</name>
<gene>
    <name evidence="2" type="ORF">FZ934_13970</name>
</gene>
<feature type="chain" id="PRO_5024978209" evidence="1">
    <location>
        <begin position="22"/>
        <end position="131"/>
    </location>
</feature>
<proteinExistence type="predicted"/>